<evidence type="ECO:0000256" key="9">
    <source>
        <dbReference type="ARBA" id="ARBA00022949"/>
    </source>
</evidence>
<keyword evidence="10" id="KW-1133">Transmembrane helix</keyword>
<keyword evidence="11" id="KW-0472">Membrane</keyword>
<keyword evidence="8" id="KW-0130">Cell adhesion</keyword>
<keyword evidence="5" id="KW-0479">Metal-binding</keyword>
<keyword evidence="4" id="KW-0812">Transmembrane</keyword>
<evidence type="ECO:0000256" key="2">
    <source>
        <dbReference type="ARBA" id="ARBA00004568"/>
    </source>
</evidence>
<evidence type="ECO:0000256" key="11">
    <source>
        <dbReference type="ARBA" id="ARBA00023136"/>
    </source>
</evidence>
<evidence type="ECO:0000256" key="14">
    <source>
        <dbReference type="SAM" id="MobiDB-lite"/>
    </source>
</evidence>
<dbReference type="PANTHER" id="PTHR24025">
    <property type="entry name" value="DESMOGLEIN FAMILY MEMBER"/>
    <property type="match status" value="1"/>
</dbReference>
<dbReference type="FunFam" id="2.60.40.60:FF:000083">
    <property type="entry name" value="Desmoglein 1"/>
    <property type="match status" value="1"/>
</dbReference>
<evidence type="ECO:0000256" key="1">
    <source>
        <dbReference type="ARBA" id="ARBA00004236"/>
    </source>
</evidence>
<feature type="domain" description="Cadherin" evidence="15">
    <location>
        <begin position="453"/>
        <end position="564"/>
    </location>
</feature>
<dbReference type="SUPFAM" id="SSF49313">
    <property type="entry name" value="Cadherin-like"/>
    <property type="match status" value="4"/>
</dbReference>
<feature type="region of interest" description="Disordered" evidence="14">
    <location>
        <begin position="1"/>
        <end position="25"/>
    </location>
</feature>
<evidence type="ECO:0000256" key="5">
    <source>
        <dbReference type="ARBA" id="ARBA00022723"/>
    </source>
</evidence>
<evidence type="ECO:0000256" key="12">
    <source>
        <dbReference type="ARBA" id="ARBA00023180"/>
    </source>
</evidence>
<feature type="domain" description="Cadherin" evidence="15">
    <location>
        <begin position="101"/>
        <end position="183"/>
    </location>
</feature>
<dbReference type="Proteomes" id="UP001152803">
    <property type="component" value="Unassembled WGS sequence"/>
</dbReference>
<dbReference type="InterPro" id="IPR015919">
    <property type="entry name" value="Cadherin-like_sf"/>
</dbReference>
<keyword evidence="3" id="KW-1003">Cell membrane</keyword>
<evidence type="ECO:0000259" key="15">
    <source>
        <dbReference type="PROSITE" id="PS50268"/>
    </source>
</evidence>
<keyword evidence="12" id="KW-0325">Glycoprotein</keyword>
<dbReference type="Pfam" id="PF00028">
    <property type="entry name" value="Cadherin"/>
    <property type="match status" value="3"/>
</dbReference>
<comment type="subcellular location">
    <subcellularLocation>
        <location evidence="2">Cell junction</location>
        <location evidence="2">Desmosome</location>
    </subcellularLocation>
    <subcellularLocation>
        <location evidence="1">Cell membrane</location>
    </subcellularLocation>
</comment>
<feature type="region of interest" description="Disordered" evidence="14">
    <location>
        <begin position="410"/>
        <end position="437"/>
    </location>
</feature>
<evidence type="ECO:0000313" key="17">
    <source>
        <dbReference type="Proteomes" id="UP001152803"/>
    </source>
</evidence>
<accession>A0A9Q1DT04</accession>
<dbReference type="FunFam" id="2.60.40.60:FF:000068">
    <property type="entry name" value="Desmoglein 1"/>
    <property type="match status" value="1"/>
</dbReference>
<evidence type="ECO:0000313" key="16">
    <source>
        <dbReference type="EMBL" id="KAJ8279867.1"/>
    </source>
</evidence>
<evidence type="ECO:0000256" key="13">
    <source>
        <dbReference type="PROSITE-ProRule" id="PRU00043"/>
    </source>
</evidence>
<feature type="compositionally biased region" description="Gly residues" evidence="14">
    <location>
        <begin position="414"/>
        <end position="423"/>
    </location>
</feature>
<dbReference type="GO" id="GO:0007156">
    <property type="term" value="P:homophilic cell adhesion via plasma membrane adhesion molecules"/>
    <property type="evidence" value="ECO:0007669"/>
    <property type="project" value="InterPro"/>
</dbReference>
<dbReference type="SMART" id="SM00112">
    <property type="entry name" value="CA"/>
    <property type="match status" value="4"/>
</dbReference>
<protein>
    <recommendedName>
        <fullName evidence="15">Cadherin domain-containing protein</fullName>
    </recommendedName>
</protein>
<feature type="domain" description="Cadherin" evidence="15">
    <location>
        <begin position="296"/>
        <end position="452"/>
    </location>
</feature>
<evidence type="ECO:0000256" key="3">
    <source>
        <dbReference type="ARBA" id="ARBA00022475"/>
    </source>
</evidence>
<organism evidence="16 17">
    <name type="scientific">Conger conger</name>
    <name type="common">Conger eel</name>
    <name type="synonym">Muraena conger</name>
    <dbReference type="NCBI Taxonomy" id="82655"/>
    <lineage>
        <taxon>Eukaryota</taxon>
        <taxon>Metazoa</taxon>
        <taxon>Chordata</taxon>
        <taxon>Craniata</taxon>
        <taxon>Vertebrata</taxon>
        <taxon>Euteleostomi</taxon>
        <taxon>Actinopterygii</taxon>
        <taxon>Neopterygii</taxon>
        <taxon>Teleostei</taxon>
        <taxon>Anguilliformes</taxon>
        <taxon>Congridae</taxon>
        <taxon>Conger</taxon>
    </lineage>
</organism>
<dbReference type="Gene3D" id="2.60.40.60">
    <property type="entry name" value="Cadherins"/>
    <property type="match status" value="5"/>
</dbReference>
<sequence>MSQSHTLSEMDFSHRSSSSFKARRPEGLRRDSTAVLLTMARPAFAAIGLLLLLTLLIFEAEVEARRRVRPQRRKREWILPPTKLVENVDYTKKEFVAKIRSDKDDMDSVVYSLTGAGADSPPYNLFVVNSTTGNVRVTDILDREKCAMYLLTGIARHKNGSLAETDIDLRIRVIDQNDNPPIFDRTFTGSVNESSTTDTFVTEVFAVDGDEEGTINAKIAYAIVKQDPEEDGMKFYIAKNSGKIFVKEQTLDREVVDFYTLIITATDLDGAASGNVATGTVEIKVLDINDNPPRLEKEMYSASIDENVADVEVMRIKALDDDIAKTDNWLANFKILKGNEDGLFTIETDPETNEGILKLVKPIDYEKLKNLDLDLSVENVAPLASGTAPGAGLDLDLDLDTDIDADVDLDLEGPGVGPGVGPGKGKKKPKKKKPKSYPIKIKVNDLPDGPTFSPTVKPVPVSEDPEELEIPSVIASFPALDGDTGELAENVRYAKGYDPDNWLSIDEKTAEIKLIKRPDRESKHLIDGVYYAKILCLTQDIPPKTATGTIALNVQDSNDHCPRLTSTYESLCTDQKSVNVTAIDEDDHNNGAPFEFVIIPEGTKETGSWNM</sequence>
<keyword evidence="6" id="KW-0677">Repeat</keyword>
<name>A0A9Q1DT04_CONCO</name>
<gene>
    <name evidence="16" type="ORF">COCON_G00069330</name>
</gene>
<dbReference type="PROSITE" id="PS00232">
    <property type="entry name" value="CADHERIN_1"/>
    <property type="match status" value="2"/>
</dbReference>
<dbReference type="InterPro" id="IPR020894">
    <property type="entry name" value="Cadherin_CS"/>
</dbReference>
<proteinExistence type="predicted"/>
<comment type="caution">
    <text evidence="16">The sequence shown here is derived from an EMBL/GenBank/DDBJ whole genome shotgun (WGS) entry which is preliminary data.</text>
</comment>
<dbReference type="AlphaFoldDB" id="A0A9Q1DT04"/>
<dbReference type="GO" id="GO:0030057">
    <property type="term" value="C:desmosome"/>
    <property type="evidence" value="ECO:0007669"/>
    <property type="project" value="UniProtKB-SubCell"/>
</dbReference>
<evidence type="ECO:0000256" key="10">
    <source>
        <dbReference type="ARBA" id="ARBA00022989"/>
    </source>
</evidence>
<dbReference type="PANTHER" id="PTHR24025:SF32">
    <property type="entry name" value="DESMOGLEIN-2"/>
    <property type="match status" value="1"/>
</dbReference>
<dbReference type="GO" id="GO:0005886">
    <property type="term" value="C:plasma membrane"/>
    <property type="evidence" value="ECO:0007669"/>
    <property type="project" value="UniProtKB-SubCell"/>
</dbReference>
<dbReference type="FunFam" id="2.60.40.60:FF:000074">
    <property type="entry name" value="Desmoglein 4"/>
    <property type="match status" value="1"/>
</dbReference>
<dbReference type="GO" id="GO:0005509">
    <property type="term" value="F:calcium ion binding"/>
    <property type="evidence" value="ECO:0007669"/>
    <property type="project" value="UniProtKB-UniRule"/>
</dbReference>
<evidence type="ECO:0000256" key="4">
    <source>
        <dbReference type="ARBA" id="ARBA00022692"/>
    </source>
</evidence>
<dbReference type="InterPro" id="IPR050971">
    <property type="entry name" value="Cadherin-domain_protein"/>
</dbReference>
<keyword evidence="17" id="KW-1185">Reference proteome</keyword>
<dbReference type="GO" id="GO:0009653">
    <property type="term" value="P:anatomical structure morphogenesis"/>
    <property type="evidence" value="ECO:0007669"/>
    <property type="project" value="UniProtKB-ARBA"/>
</dbReference>
<keyword evidence="9" id="KW-0965">Cell junction</keyword>
<dbReference type="PRINTS" id="PR00205">
    <property type="entry name" value="CADHERIN"/>
</dbReference>
<evidence type="ECO:0000256" key="7">
    <source>
        <dbReference type="ARBA" id="ARBA00022837"/>
    </source>
</evidence>
<evidence type="ECO:0000256" key="8">
    <source>
        <dbReference type="ARBA" id="ARBA00022889"/>
    </source>
</evidence>
<dbReference type="InterPro" id="IPR002126">
    <property type="entry name" value="Cadherin-like_dom"/>
</dbReference>
<dbReference type="OrthoDB" id="8961010at2759"/>
<feature type="compositionally biased region" description="Basic residues" evidence="14">
    <location>
        <begin position="424"/>
        <end position="435"/>
    </location>
</feature>
<dbReference type="EMBL" id="JAFJMO010000004">
    <property type="protein sequence ID" value="KAJ8279867.1"/>
    <property type="molecule type" value="Genomic_DNA"/>
</dbReference>
<keyword evidence="7 13" id="KW-0106">Calcium</keyword>
<evidence type="ECO:0000256" key="6">
    <source>
        <dbReference type="ARBA" id="ARBA00022737"/>
    </source>
</evidence>
<reference evidence="16" key="1">
    <citation type="journal article" date="2023" name="Science">
        <title>Genome structures resolve the early diversification of teleost fishes.</title>
        <authorList>
            <person name="Parey E."/>
            <person name="Louis A."/>
            <person name="Montfort J."/>
            <person name="Bouchez O."/>
            <person name="Roques C."/>
            <person name="Iampietro C."/>
            <person name="Lluch J."/>
            <person name="Castinel A."/>
            <person name="Donnadieu C."/>
            <person name="Desvignes T."/>
            <person name="Floi Bucao C."/>
            <person name="Jouanno E."/>
            <person name="Wen M."/>
            <person name="Mejri S."/>
            <person name="Dirks R."/>
            <person name="Jansen H."/>
            <person name="Henkel C."/>
            <person name="Chen W.J."/>
            <person name="Zahm M."/>
            <person name="Cabau C."/>
            <person name="Klopp C."/>
            <person name="Thompson A.W."/>
            <person name="Robinson-Rechavi M."/>
            <person name="Braasch I."/>
            <person name="Lecointre G."/>
            <person name="Bobe J."/>
            <person name="Postlethwait J.H."/>
            <person name="Berthelot C."/>
            <person name="Roest Crollius H."/>
            <person name="Guiguen Y."/>
        </authorList>
    </citation>
    <scope>NUCLEOTIDE SEQUENCE</scope>
    <source>
        <strain evidence="16">Concon-B</strain>
    </source>
</reference>
<dbReference type="PROSITE" id="PS50268">
    <property type="entry name" value="CADHERIN_2"/>
    <property type="match status" value="4"/>
</dbReference>
<feature type="domain" description="Cadherin" evidence="15">
    <location>
        <begin position="183"/>
        <end position="295"/>
    </location>
</feature>
<dbReference type="CDD" id="cd11304">
    <property type="entry name" value="Cadherin_repeat"/>
    <property type="match status" value="4"/>
</dbReference>
<dbReference type="FunFam" id="2.60.40.60:FF:000011">
    <property type="entry name" value="Cadherin 1"/>
    <property type="match status" value="1"/>
</dbReference>